<comment type="caution">
    <text evidence="8">The sequence shown here is derived from an EMBL/GenBank/DDBJ whole genome shotgun (WGS) entry which is preliminary data.</text>
</comment>
<dbReference type="AlphaFoldDB" id="A0A8J6A8I3"/>
<evidence type="ECO:0000256" key="2">
    <source>
        <dbReference type="ARBA" id="ARBA00004496"/>
    </source>
</evidence>
<evidence type="ECO:0000256" key="4">
    <source>
        <dbReference type="ARBA" id="ARBA00023054"/>
    </source>
</evidence>
<sequence>MADEPPDSLDGWVPVREGLFAAPERRALRFLVASNAAEAQFALAALWPPLERCFPAALPPELDAAGRGAWGRGLWALVRPRAGPGEAALQELCAHLERYLGQAADGCGGAAVRDALFPGQGAEGAAADCESPREFRERALGARRAEADARLRQVLQGHEEAGTMVALTALYREEDQAYQYLVATSTAFFQHRLQPLRGSREVAASWKRSILKSLEEEDLGPRRAAALQGEAQEWARRAEEAVAAIQDITVEYFQATMSALAGTR</sequence>
<dbReference type="EMBL" id="JAGFMF010011680">
    <property type="protein sequence ID" value="KAG8516378.1"/>
    <property type="molecule type" value="Genomic_DNA"/>
</dbReference>
<dbReference type="Pfam" id="PF15920">
    <property type="entry name" value="WHAMM-JMY_N"/>
    <property type="match status" value="1"/>
</dbReference>
<dbReference type="GO" id="GO:0034314">
    <property type="term" value="P:Arp2/3 complex-mediated actin nucleation"/>
    <property type="evidence" value="ECO:0007669"/>
    <property type="project" value="TreeGrafter"/>
</dbReference>
<keyword evidence="4" id="KW-0175">Coiled coil</keyword>
<evidence type="ECO:0000259" key="7">
    <source>
        <dbReference type="Pfam" id="PF15920"/>
    </source>
</evidence>
<dbReference type="PANTHER" id="PTHR23330:SF6">
    <property type="entry name" value="WASP HOMOLOG-ASSOCIATED PROTEIN WITH ACTIN, MEMBRANES AND MICROTUBULES"/>
    <property type="match status" value="1"/>
</dbReference>
<evidence type="ECO:0000256" key="5">
    <source>
        <dbReference type="ARBA" id="ARBA00023203"/>
    </source>
</evidence>
<keyword evidence="5" id="KW-0009">Actin-binding</keyword>
<evidence type="ECO:0000256" key="1">
    <source>
        <dbReference type="ARBA" id="ARBA00004308"/>
    </source>
</evidence>
<dbReference type="GO" id="GO:0006888">
    <property type="term" value="P:endoplasmic reticulum to Golgi vesicle-mediated transport"/>
    <property type="evidence" value="ECO:0007669"/>
    <property type="project" value="TreeGrafter"/>
</dbReference>
<evidence type="ECO:0000259" key="6">
    <source>
        <dbReference type="Pfam" id="PF15871"/>
    </source>
</evidence>
<protein>
    <submittedName>
        <fullName evidence="8">WASP homolog-associated protein with actin, membranes and microtubules</fullName>
    </submittedName>
</protein>
<dbReference type="InterPro" id="IPR031808">
    <property type="entry name" value="JMY/WHAMM_N"/>
</dbReference>
<gene>
    <name evidence="8" type="ORF">J0S82_016112</name>
</gene>
<comment type="subcellular location">
    <subcellularLocation>
        <location evidence="2">Cytoplasm</location>
    </subcellularLocation>
    <subcellularLocation>
        <location evidence="1">Endomembrane system</location>
    </subcellularLocation>
</comment>
<accession>A0A8J6A8I3</accession>
<keyword evidence="9" id="KW-1185">Reference proteome</keyword>
<dbReference type="GO" id="GO:0033116">
    <property type="term" value="C:endoplasmic reticulum-Golgi intermediate compartment membrane"/>
    <property type="evidence" value="ECO:0007669"/>
    <property type="project" value="TreeGrafter"/>
</dbReference>
<dbReference type="GO" id="GO:0003779">
    <property type="term" value="F:actin binding"/>
    <property type="evidence" value="ECO:0007669"/>
    <property type="project" value="UniProtKB-KW"/>
</dbReference>
<name>A0A8J6A8I3_GALPY</name>
<dbReference type="GO" id="GO:0071933">
    <property type="term" value="F:Arp2/3 complex binding"/>
    <property type="evidence" value="ECO:0007669"/>
    <property type="project" value="TreeGrafter"/>
</dbReference>
<keyword evidence="3" id="KW-0963">Cytoplasm</keyword>
<feature type="domain" description="JMY/WHAMM middle" evidence="6">
    <location>
        <begin position="131"/>
        <end position="262"/>
    </location>
</feature>
<dbReference type="GO" id="GO:0012505">
    <property type="term" value="C:endomembrane system"/>
    <property type="evidence" value="ECO:0007669"/>
    <property type="project" value="UniProtKB-SubCell"/>
</dbReference>
<dbReference type="PANTHER" id="PTHR23330">
    <property type="entry name" value="P300 TRANSCRIPTIONAL COFACTOR JMY-RELATED"/>
    <property type="match status" value="1"/>
</dbReference>
<reference evidence="8" key="1">
    <citation type="journal article" date="2021" name="Evol. Appl.">
        <title>The genome of the Pyrenean desman and the effects of bottlenecks and inbreeding on the genomic landscape of an endangered species.</title>
        <authorList>
            <person name="Escoda L."/>
            <person name="Castresana J."/>
        </authorList>
    </citation>
    <scope>NUCLEOTIDE SEQUENCE</scope>
    <source>
        <strain evidence="8">IBE-C5619</strain>
    </source>
</reference>
<evidence type="ECO:0000313" key="8">
    <source>
        <dbReference type="EMBL" id="KAG8516378.1"/>
    </source>
</evidence>
<dbReference type="Proteomes" id="UP000700334">
    <property type="component" value="Unassembled WGS sequence"/>
</dbReference>
<dbReference type="Pfam" id="PF15871">
    <property type="entry name" value="JMY"/>
    <property type="match status" value="1"/>
</dbReference>
<dbReference type="OrthoDB" id="9666035at2759"/>
<feature type="domain" description="JMY/WHAMM N-terminal" evidence="7">
    <location>
        <begin position="7"/>
        <end position="44"/>
    </location>
</feature>
<proteinExistence type="predicted"/>
<dbReference type="InterPro" id="IPR031738">
    <property type="entry name" value="JMY/WHAMM"/>
</dbReference>
<evidence type="ECO:0000313" key="9">
    <source>
        <dbReference type="Proteomes" id="UP000700334"/>
    </source>
</evidence>
<evidence type="ECO:0000256" key="3">
    <source>
        <dbReference type="ARBA" id="ARBA00022490"/>
    </source>
</evidence>
<organism evidence="8 9">
    <name type="scientific">Galemys pyrenaicus</name>
    <name type="common">Iberian desman</name>
    <name type="synonym">Pyrenean desman</name>
    <dbReference type="NCBI Taxonomy" id="202257"/>
    <lineage>
        <taxon>Eukaryota</taxon>
        <taxon>Metazoa</taxon>
        <taxon>Chordata</taxon>
        <taxon>Craniata</taxon>
        <taxon>Vertebrata</taxon>
        <taxon>Euteleostomi</taxon>
        <taxon>Mammalia</taxon>
        <taxon>Eutheria</taxon>
        <taxon>Laurasiatheria</taxon>
        <taxon>Eulipotyphla</taxon>
        <taxon>Talpidae</taxon>
        <taxon>Galemys</taxon>
    </lineage>
</organism>